<evidence type="ECO:0000313" key="3">
    <source>
        <dbReference type="Proteomes" id="UP000679126"/>
    </source>
</evidence>
<gene>
    <name evidence="2" type="ORF">J7I43_11195</name>
</gene>
<dbReference type="Proteomes" id="UP000679126">
    <property type="component" value="Unassembled WGS sequence"/>
</dbReference>
<dbReference type="EMBL" id="JAGHKP010000002">
    <property type="protein sequence ID" value="MBO9152781.1"/>
    <property type="molecule type" value="Genomic_DNA"/>
</dbReference>
<keyword evidence="3" id="KW-1185">Reference proteome</keyword>
<dbReference type="PROSITE" id="PS51257">
    <property type="entry name" value="PROKAR_LIPOPROTEIN"/>
    <property type="match status" value="1"/>
</dbReference>
<evidence type="ECO:0000256" key="1">
    <source>
        <dbReference type="SAM" id="SignalP"/>
    </source>
</evidence>
<comment type="caution">
    <text evidence="2">The sequence shown here is derived from an EMBL/GenBank/DDBJ whole genome shotgun (WGS) entry which is preliminary data.</text>
</comment>
<evidence type="ECO:0000313" key="2">
    <source>
        <dbReference type="EMBL" id="MBO9152781.1"/>
    </source>
</evidence>
<feature type="chain" id="PRO_5046267384" description="DUF3823 domain-containing protein" evidence="1">
    <location>
        <begin position="18"/>
        <end position="214"/>
    </location>
</feature>
<sequence>MKRRPLAALFITILLLAACKKESSLEEPFKPNYCDYAPYSTGSVFSYEMADVLTGDTLAYTLRVEGDTTYNNEPFRKLTDDFTGEYSLFRCGGGNYEQLLDVSAIPDAPPDPIKTVYLKDDLRLGEHWEELIPVSLPVIGDVNITITYTIIQKGTSKTVLAETFSDVIGVRMEVSVPPVLPPETLMVNYYAKGVGLIQVDRFEDTTRLKSYTIE</sequence>
<evidence type="ECO:0008006" key="4">
    <source>
        <dbReference type="Google" id="ProtNLM"/>
    </source>
</evidence>
<organism evidence="2 3">
    <name type="scientific">Chitinophaga chungangae</name>
    <dbReference type="NCBI Taxonomy" id="2821488"/>
    <lineage>
        <taxon>Bacteria</taxon>
        <taxon>Pseudomonadati</taxon>
        <taxon>Bacteroidota</taxon>
        <taxon>Chitinophagia</taxon>
        <taxon>Chitinophagales</taxon>
        <taxon>Chitinophagaceae</taxon>
        <taxon>Chitinophaga</taxon>
    </lineage>
</organism>
<dbReference type="RefSeq" id="WP_209145760.1">
    <property type="nucleotide sequence ID" value="NZ_JAGHKP010000002.1"/>
</dbReference>
<protein>
    <recommendedName>
        <fullName evidence="4">DUF3823 domain-containing protein</fullName>
    </recommendedName>
</protein>
<name>A0ABS3YDM4_9BACT</name>
<accession>A0ABS3YDM4</accession>
<reference evidence="3" key="1">
    <citation type="submission" date="2021-03" db="EMBL/GenBank/DDBJ databases">
        <title>Assistant Professor.</title>
        <authorList>
            <person name="Huq M.A."/>
        </authorList>
    </citation>
    <scope>NUCLEOTIDE SEQUENCE [LARGE SCALE GENOMIC DNA]</scope>
    <source>
        <strain evidence="3">MAH-28</strain>
    </source>
</reference>
<proteinExistence type="predicted"/>
<feature type="signal peptide" evidence="1">
    <location>
        <begin position="1"/>
        <end position="17"/>
    </location>
</feature>
<keyword evidence="1" id="KW-0732">Signal</keyword>